<dbReference type="GO" id="GO:0004352">
    <property type="term" value="F:glutamate dehydrogenase (NAD+) activity"/>
    <property type="evidence" value="ECO:0007669"/>
    <property type="project" value="TreeGrafter"/>
</dbReference>
<evidence type="ECO:0000256" key="3">
    <source>
        <dbReference type="PIRNR" id="PIRNR000185"/>
    </source>
</evidence>
<dbReference type="Pfam" id="PF02812">
    <property type="entry name" value="ELFV_dehydrog_N"/>
    <property type="match status" value="1"/>
</dbReference>
<evidence type="ECO:0000313" key="9">
    <source>
        <dbReference type="EMBL" id="SES11412.1"/>
    </source>
</evidence>
<dbReference type="PIRSF" id="PIRSF000185">
    <property type="entry name" value="Glu_DH"/>
    <property type="match status" value="1"/>
</dbReference>
<dbReference type="STRING" id="1121357.SAMN05661109_01915"/>
<proteinExistence type="inferred from homology"/>
<keyword evidence="2 3" id="KW-0560">Oxidoreductase</keyword>
<evidence type="ECO:0000256" key="5">
    <source>
        <dbReference type="PIRSR" id="PIRSR000185-2"/>
    </source>
</evidence>
<dbReference type="SUPFAM" id="SSF53223">
    <property type="entry name" value="Aminoacid dehydrogenase-like, N-terminal domain"/>
    <property type="match status" value="1"/>
</dbReference>
<evidence type="ECO:0000259" key="8">
    <source>
        <dbReference type="SMART" id="SM00839"/>
    </source>
</evidence>
<reference evidence="10" key="1">
    <citation type="submission" date="2016-10" db="EMBL/GenBank/DDBJ databases">
        <authorList>
            <person name="Varghese N."/>
            <person name="Submissions S."/>
        </authorList>
    </citation>
    <scope>NUCLEOTIDE SEQUENCE [LARGE SCALE GENOMIC DNA]</scope>
    <source>
        <strain evidence="10">DSM 20524</strain>
    </source>
</reference>
<evidence type="ECO:0000256" key="7">
    <source>
        <dbReference type="RuleBase" id="RU004417"/>
    </source>
</evidence>
<dbReference type="InterPro" id="IPR006096">
    <property type="entry name" value="Glu/Leu/Phe/Val/Trp_DH_C"/>
</dbReference>
<evidence type="ECO:0000313" key="10">
    <source>
        <dbReference type="Proteomes" id="UP000198929"/>
    </source>
</evidence>
<evidence type="ECO:0000256" key="6">
    <source>
        <dbReference type="PIRSR" id="PIRSR000185-3"/>
    </source>
</evidence>
<dbReference type="FunFam" id="3.40.50.10860:FF:000003">
    <property type="entry name" value="Glutamate dehydrogenase"/>
    <property type="match status" value="1"/>
</dbReference>
<dbReference type="InterPro" id="IPR006097">
    <property type="entry name" value="Glu/Leu/Phe/Val/Trp_DH_dimer"/>
</dbReference>
<feature type="active site" description="Proton donor" evidence="4">
    <location>
        <position position="110"/>
    </location>
</feature>
<dbReference type="PANTHER" id="PTHR11606">
    <property type="entry name" value="GLUTAMATE DEHYDROGENASE"/>
    <property type="match status" value="1"/>
</dbReference>
<dbReference type="InterPro" id="IPR046346">
    <property type="entry name" value="Aminoacid_DH-like_N_sf"/>
</dbReference>
<accession>A0A1H9UPV5</accession>
<dbReference type="InterPro" id="IPR006095">
    <property type="entry name" value="Glu/Leu/Phe/Val/Trp_DH"/>
</dbReference>
<gene>
    <name evidence="9" type="ORF">SAMN05661109_01915</name>
</gene>
<dbReference type="SUPFAM" id="SSF51735">
    <property type="entry name" value="NAD(P)-binding Rossmann-fold domains"/>
    <property type="match status" value="1"/>
</dbReference>
<dbReference type="PANTHER" id="PTHR11606:SF13">
    <property type="entry name" value="GLUTAMATE DEHYDROGENASE 1, MITOCHONDRIAL"/>
    <property type="match status" value="1"/>
</dbReference>
<evidence type="ECO:0000256" key="1">
    <source>
        <dbReference type="ARBA" id="ARBA00006382"/>
    </source>
</evidence>
<name>A0A1H9UPV5_9CORY</name>
<dbReference type="PRINTS" id="PR00082">
    <property type="entry name" value="GLFDHDRGNASE"/>
</dbReference>
<dbReference type="GO" id="GO:0000166">
    <property type="term" value="F:nucleotide binding"/>
    <property type="evidence" value="ECO:0007669"/>
    <property type="project" value="UniProtKB-KW"/>
</dbReference>
<evidence type="ECO:0000256" key="4">
    <source>
        <dbReference type="PIRSR" id="PIRSR000185-1"/>
    </source>
</evidence>
<dbReference type="Pfam" id="PF00208">
    <property type="entry name" value="ELFV_dehydrog"/>
    <property type="match status" value="1"/>
</dbReference>
<feature type="binding site" evidence="5">
    <location>
        <position position="353"/>
    </location>
    <ligand>
        <name>substrate</name>
    </ligand>
</feature>
<keyword evidence="5" id="KW-0520">NAD</keyword>
<organism evidence="9 10">
    <name type="scientific">Corynebacterium cystitidis DSM 20524</name>
    <dbReference type="NCBI Taxonomy" id="1121357"/>
    <lineage>
        <taxon>Bacteria</taxon>
        <taxon>Bacillati</taxon>
        <taxon>Actinomycetota</taxon>
        <taxon>Actinomycetes</taxon>
        <taxon>Mycobacteriales</taxon>
        <taxon>Corynebacteriaceae</taxon>
        <taxon>Corynebacterium</taxon>
    </lineage>
</organism>
<dbReference type="InterPro" id="IPR036291">
    <property type="entry name" value="NAD(P)-bd_dom_sf"/>
</dbReference>
<comment type="similarity">
    <text evidence="1 3 7">Belongs to the Glu/Leu/Phe/Val dehydrogenases family.</text>
</comment>
<feature type="domain" description="Glutamate/phenylalanine/leucine/valine/L-tryptophan dehydrogenase C-terminal" evidence="8">
    <location>
        <begin position="187"/>
        <end position="417"/>
    </location>
</feature>
<dbReference type="AlphaFoldDB" id="A0A1H9UPV5"/>
<keyword evidence="5" id="KW-0547">Nucleotide-binding</keyword>
<dbReference type="RefSeq" id="WP_092259572.1">
    <property type="nucleotide sequence ID" value="NZ_CP047199.1"/>
</dbReference>
<dbReference type="PROSITE" id="PS00074">
    <property type="entry name" value="GLFV_DEHYDROGENASE"/>
    <property type="match status" value="1"/>
</dbReference>
<dbReference type="CDD" id="cd01076">
    <property type="entry name" value="NAD_bind_1_Glu_DH"/>
    <property type="match status" value="1"/>
</dbReference>
<dbReference type="GO" id="GO:0006538">
    <property type="term" value="P:L-glutamate catabolic process"/>
    <property type="evidence" value="ECO:0007669"/>
    <property type="project" value="TreeGrafter"/>
</dbReference>
<keyword evidence="10" id="KW-1185">Reference proteome</keyword>
<dbReference type="SMART" id="SM00839">
    <property type="entry name" value="ELFV_dehydrog"/>
    <property type="match status" value="1"/>
</dbReference>
<evidence type="ECO:0000256" key="2">
    <source>
        <dbReference type="ARBA" id="ARBA00023002"/>
    </source>
</evidence>
<dbReference type="Proteomes" id="UP000198929">
    <property type="component" value="Unassembled WGS sequence"/>
</dbReference>
<dbReference type="Gene3D" id="3.40.50.10860">
    <property type="entry name" value="Leucine Dehydrogenase, chain A, domain 1"/>
    <property type="match status" value="1"/>
</dbReference>
<protein>
    <recommendedName>
        <fullName evidence="3">Glutamate dehydrogenase</fullName>
    </recommendedName>
</protein>
<feature type="binding site" evidence="5">
    <location>
        <position position="98"/>
    </location>
    <ligand>
        <name>substrate</name>
    </ligand>
</feature>
<dbReference type="InterPro" id="IPR033524">
    <property type="entry name" value="Glu/Leu/Phe/Val_DH_AS"/>
</dbReference>
<sequence length="420" mass="45336">MSENTAVTGTAFDDAKKQLRAAQEILGFSDDDYELLATPRRELSVAIPVRRDDGTREVLHGYRVQHNLTRGPGKGGTRYAEDVDMEEVRALSMLMTWKCALLNLPYGGAKGGVAFDPTKYSEAERERITRRYVAEILPIIGPEVDIPAPDVGTDAQTMAWFMDTYSTAVGYTAPGIVTGKPVSLGGSVGRAEATSLGVFITTREAIKHLGLEIEGATATVQGFGKVGRDAAIFMDKAGMKVVAISDVYGAIYNADGIDTQALAKHVDETGKVVDFPGAEAMDPDEVLLLDVDAVVPAAVEGVITADNADRIKAKVVIEAANGPTTAGGDEILNNKGIMVVPDILANSGGVLVSYYEWVQSRDNFWWDLERVQAHQEEAMMSVWNDVVAFAEEKDITMRQAAVAMAVERVLDAHHMRGLFP</sequence>
<feature type="binding site" evidence="5">
    <location>
        <position position="74"/>
    </location>
    <ligand>
        <name>substrate</name>
    </ligand>
</feature>
<feature type="site" description="Important for catalysis" evidence="6">
    <location>
        <position position="150"/>
    </location>
</feature>
<dbReference type="Gene3D" id="3.40.50.720">
    <property type="entry name" value="NAD(P)-binding Rossmann-like Domain"/>
    <property type="match status" value="1"/>
</dbReference>
<dbReference type="InterPro" id="IPR014362">
    <property type="entry name" value="Glu_DH"/>
</dbReference>
<dbReference type="EMBL" id="FOGQ01000008">
    <property type="protein sequence ID" value="SES11412.1"/>
    <property type="molecule type" value="Genomic_DNA"/>
</dbReference>
<feature type="binding site" evidence="5">
    <location>
        <position position="194"/>
    </location>
    <ligand>
        <name>NAD(+)</name>
        <dbReference type="ChEBI" id="CHEBI:57540"/>
    </ligand>
</feature>
<dbReference type="InterPro" id="IPR033922">
    <property type="entry name" value="NAD_bind_Glu_DH"/>
</dbReference>